<dbReference type="PANTHER" id="PTHR34075">
    <property type="entry name" value="BLR3430 PROTEIN"/>
    <property type="match status" value="1"/>
</dbReference>
<evidence type="ECO:0000259" key="1">
    <source>
        <dbReference type="Pfam" id="PF01796"/>
    </source>
</evidence>
<reference evidence="2 3" key="1">
    <citation type="submission" date="2018-10" db="EMBL/GenBank/DDBJ databases">
        <title>Isolation from soil.</title>
        <authorList>
            <person name="Hu J."/>
        </authorList>
    </citation>
    <scope>NUCLEOTIDE SEQUENCE [LARGE SCALE GENOMIC DNA]</scope>
    <source>
        <strain evidence="2 3">NEAU-Ht49</strain>
    </source>
</reference>
<dbReference type="Proteomes" id="UP000282674">
    <property type="component" value="Unassembled WGS sequence"/>
</dbReference>
<feature type="domain" description="ChsH2 C-terminal OB-fold" evidence="1">
    <location>
        <begin position="62"/>
        <end position="127"/>
    </location>
</feature>
<evidence type="ECO:0000313" key="3">
    <source>
        <dbReference type="Proteomes" id="UP000282674"/>
    </source>
</evidence>
<dbReference type="InterPro" id="IPR052513">
    <property type="entry name" value="Thioester_dehydratase-like"/>
</dbReference>
<dbReference type="OrthoDB" id="4542282at2"/>
<dbReference type="Gene3D" id="6.10.30.10">
    <property type="match status" value="1"/>
</dbReference>
<name>A0A3M2LGB1_9ACTN</name>
<proteinExistence type="predicted"/>
<evidence type="ECO:0000313" key="2">
    <source>
        <dbReference type="EMBL" id="RMI36474.1"/>
    </source>
</evidence>
<dbReference type="InterPro" id="IPR002878">
    <property type="entry name" value="ChsH2_C"/>
</dbReference>
<dbReference type="PANTHER" id="PTHR34075:SF5">
    <property type="entry name" value="BLR3430 PROTEIN"/>
    <property type="match status" value="1"/>
</dbReference>
<dbReference type="Pfam" id="PF01796">
    <property type="entry name" value="OB_ChsH2_C"/>
    <property type="match status" value="1"/>
</dbReference>
<accession>A0A3M2LGB1</accession>
<dbReference type="InterPro" id="IPR012340">
    <property type="entry name" value="NA-bd_OB-fold"/>
</dbReference>
<gene>
    <name evidence="2" type="ORF">EBO15_38515</name>
</gene>
<protein>
    <recommendedName>
        <fullName evidence="1">ChsH2 C-terminal OB-fold domain-containing protein</fullName>
    </recommendedName>
</protein>
<dbReference type="EMBL" id="RFFG01000135">
    <property type="protein sequence ID" value="RMI36474.1"/>
    <property type="molecule type" value="Genomic_DNA"/>
</dbReference>
<dbReference type="AlphaFoldDB" id="A0A3M2LGB1"/>
<dbReference type="RefSeq" id="WP_122199408.1">
    <property type="nucleotide sequence ID" value="NZ_JBHSKC010000008.1"/>
</dbReference>
<dbReference type="SUPFAM" id="SSF50249">
    <property type="entry name" value="Nucleic acid-binding proteins"/>
    <property type="match status" value="1"/>
</dbReference>
<sequence length="141" mass="15087">MDIGILRRDGRTDGFFDAAARDRLAVRRCPDCTRGGDGVSGDVLLPPDATSCPDCGTEDLEWADASGDAVLVTWTVLHGRPKEDGSTPPPALLALVELAEGPWLHARLDGVTTADLREGLPLRARFVHPGEGESYPLFLPV</sequence>
<keyword evidence="3" id="KW-1185">Reference proteome</keyword>
<comment type="caution">
    <text evidence="2">The sequence shown here is derived from an EMBL/GenBank/DDBJ whole genome shotgun (WGS) entry which is preliminary data.</text>
</comment>
<organism evidence="2 3">
    <name type="scientific">Actinomadura harenae</name>
    <dbReference type="NCBI Taxonomy" id="2483351"/>
    <lineage>
        <taxon>Bacteria</taxon>
        <taxon>Bacillati</taxon>
        <taxon>Actinomycetota</taxon>
        <taxon>Actinomycetes</taxon>
        <taxon>Streptosporangiales</taxon>
        <taxon>Thermomonosporaceae</taxon>
        <taxon>Actinomadura</taxon>
    </lineage>
</organism>